<dbReference type="GO" id="GO:0006220">
    <property type="term" value="P:pyrimidine nucleotide metabolic process"/>
    <property type="evidence" value="ECO:0007669"/>
    <property type="project" value="UniProtKB-UniRule"/>
</dbReference>
<evidence type="ECO:0000256" key="8">
    <source>
        <dbReference type="HAMAP-Rule" id="MF_00238"/>
    </source>
</evidence>
<dbReference type="NCBIfam" id="TIGR00017">
    <property type="entry name" value="cmk"/>
    <property type="match status" value="1"/>
</dbReference>
<evidence type="ECO:0000256" key="6">
    <source>
        <dbReference type="ARBA" id="ARBA00047615"/>
    </source>
</evidence>
<comment type="subcellular location">
    <subcellularLocation>
        <location evidence="8">Cytoplasm</location>
    </subcellularLocation>
</comment>
<dbReference type="InterPro" id="IPR011994">
    <property type="entry name" value="Cytidylate_kinase_dom"/>
</dbReference>
<dbReference type="Pfam" id="PF02224">
    <property type="entry name" value="Cytidylate_kin"/>
    <property type="match status" value="1"/>
</dbReference>
<keyword evidence="5 8" id="KW-0067">ATP-binding</keyword>
<evidence type="ECO:0000256" key="2">
    <source>
        <dbReference type="ARBA" id="ARBA00022679"/>
    </source>
</evidence>
<evidence type="ECO:0000256" key="7">
    <source>
        <dbReference type="ARBA" id="ARBA00048478"/>
    </source>
</evidence>
<keyword evidence="2 8" id="KW-0808">Transferase</keyword>
<evidence type="ECO:0000256" key="1">
    <source>
        <dbReference type="ARBA" id="ARBA00009427"/>
    </source>
</evidence>
<feature type="domain" description="Cytidylate kinase" evidence="9">
    <location>
        <begin position="6"/>
        <end position="219"/>
    </location>
</feature>
<name>A0AA43XKX9_9CLOT</name>
<comment type="similarity">
    <text evidence="1 8">Belongs to the cytidylate kinase family. Type 1 subfamily.</text>
</comment>
<dbReference type="PANTHER" id="PTHR21299">
    <property type="entry name" value="CYTIDYLATE KINASE/PANTOATE-BETA-ALANINE LIGASE"/>
    <property type="match status" value="1"/>
</dbReference>
<dbReference type="PANTHER" id="PTHR21299:SF2">
    <property type="entry name" value="CYTIDYLATE KINASE"/>
    <property type="match status" value="1"/>
</dbReference>
<comment type="catalytic activity">
    <reaction evidence="7 8">
        <text>CMP + ATP = CDP + ADP</text>
        <dbReference type="Rhea" id="RHEA:11600"/>
        <dbReference type="ChEBI" id="CHEBI:30616"/>
        <dbReference type="ChEBI" id="CHEBI:58069"/>
        <dbReference type="ChEBI" id="CHEBI:60377"/>
        <dbReference type="ChEBI" id="CHEBI:456216"/>
        <dbReference type="EC" id="2.7.4.25"/>
    </reaction>
</comment>
<comment type="caution">
    <text evidence="10">The sequence shown here is derived from an EMBL/GenBank/DDBJ whole genome shotgun (WGS) entry which is preliminary data.</text>
</comment>
<dbReference type="InterPro" id="IPR003136">
    <property type="entry name" value="Cytidylate_kin"/>
</dbReference>
<dbReference type="HAMAP" id="MF_00238">
    <property type="entry name" value="Cytidyl_kinase_type1"/>
    <property type="match status" value="1"/>
</dbReference>
<dbReference type="AlphaFoldDB" id="A0AA43XKX9"/>
<dbReference type="EC" id="2.7.4.25" evidence="8"/>
<evidence type="ECO:0000256" key="3">
    <source>
        <dbReference type="ARBA" id="ARBA00022741"/>
    </source>
</evidence>
<proteinExistence type="inferred from homology"/>
<dbReference type="RefSeq" id="WP_160721702.1">
    <property type="nucleotide sequence ID" value="NZ_SUMG01000011.1"/>
</dbReference>
<dbReference type="GO" id="GO:0005829">
    <property type="term" value="C:cytosol"/>
    <property type="evidence" value="ECO:0007669"/>
    <property type="project" value="TreeGrafter"/>
</dbReference>
<evidence type="ECO:0000256" key="4">
    <source>
        <dbReference type="ARBA" id="ARBA00022777"/>
    </source>
</evidence>
<evidence type="ECO:0000256" key="5">
    <source>
        <dbReference type="ARBA" id="ARBA00022840"/>
    </source>
</evidence>
<keyword evidence="11" id="KW-1185">Reference proteome</keyword>
<comment type="catalytic activity">
    <reaction evidence="6 8">
        <text>dCMP + ATP = dCDP + ADP</text>
        <dbReference type="Rhea" id="RHEA:25094"/>
        <dbReference type="ChEBI" id="CHEBI:30616"/>
        <dbReference type="ChEBI" id="CHEBI:57566"/>
        <dbReference type="ChEBI" id="CHEBI:58593"/>
        <dbReference type="ChEBI" id="CHEBI:456216"/>
        <dbReference type="EC" id="2.7.4.25"/>
    </reaction>
</comment>
<reference evidence="10 11" key="1">
    <citation type="submission" date="2019-04" db="EMBL/GenBank/DDBJ databases">
        <title>Isachenkonia alkalipeptolytica gen. nov. sp. nov. a new anaerobic, alkiliphilic organothrophic bacterium capable to reduce synthesized ferrihydrite isolated from a soda lake.</title>
        <authorList>
            <person name="Toshchakov S.V."/>
            <person name="Zavarzina D.G."/>
            <person name="Zhilina T.N."/>
            <person name="Kostrikina N.A."/>
            <person name="Kublanov I.V."/>
        </authorList>
    </citation>
    <scope>NUCLEOTIDE SEQUENCE [LARGE SCALE GENOMIC DNA]</scope>
    <source>
        <strain evidence="10 11">Z-1701</strain>
    </source>
</reference>
<dbReference type="Proteomes" id="UP000449710">
    <property type="component" value="Unassembled WGS sequence"/>
</dbReference>
<dbReference type="EMBL" id="SUMG01000011">
    <property type="protein sequence ID" value="NBG88758.1"/>
    <property type="molecule type" value="Genomic_DNA"/>
</dbReference>
<gene>
    <name evidence="8" type="primary">cmk</name>
    <name evidence="10" type="ORF">ISALK_09615</name>
</gene>
<keyword evidence="8" id="KW-0963">Cytoplasm</keyword>
<dbReference type="InterPro" id="IPR027417">
    <property type="entry name" value="P-loop_NTPase"/>
</dbReference>
<dbReference type="GO" id="GO:0036431">
    <property type="term" value="F:dCMP kinase activity"/>
    <property type="evidence" value="ECO:0007669"/>
    <property type="project" value="InterPro"/>
</dbReference>
<dbReference type="GO" id="GO:0005524">
    <property type="term" value="F:ATP binding"/>
    <property type="evidence" value="ECO:0007669"/>
    <property type="project" value="UniProtKB-UniRule"/>
</dbReference>
<protein>
    <recommendedName>
        <fullName evidence="8">Cytidylate kinase</fullName>
        <shortName evidence="8">CK</shortName>
        <ecNumber evidence="8">2.7.4.25</ecNumber>
    </recommendedName>
    <alternativeName>
        <fullName evidence="8">Cytidine monophosphate kinase</fullName>
        <shortName evidence="8">CMP kinase</shortName>
    </alternativeName>
</protein>
<organism evidence="10 11">
    <name type="scientific">Isachenkonia alkalipeptolytica</name>
    <dbReference type="NCBI Taxonomy" id="2565777"/>
    <lineage>
        <taxon>Bacteria</taxon>
        <taxon>Bacillati</taxon>
        <taxon>Bacillota</taxon>
        <taxon>Clostridia</taxon>
        <taxon>Eubacteriales</taxon>
        <taxon>Clostridiaceae</taxon>
        <taxon>Isachenkonia</taxon>
    </lineage>
</organism>
<evidence type="ECO:0000313" key="10">
    <source>
        <dbReference type="EMBL" id="NBG88758.1"/>
    </source>
</evidence>
<sequence>MNSISVAIDGPAGAGKSTVAKEVAKRMDLLYIDTGAMYRAVTFLVMNEGIDPNQEQEIIRIANNTSFNFSKDGSQIFVNGENRTKEIRSPKVSENVSLVSKIGALREVLVKAQRKLAENHNVIMDGRDIGTHVLPEADLKVFLTASVDERARRRFEELLETDEETSISFEEVKENILLRDNIDSTREQAPLIKAQDAHEIDTTKLSTTEVIEEVISLIRKVQA</sequence>
<dbReference type="CDD" id="cd02020">
    <property type="entry name" value="CMPK"/>
    <property type="match status" value="1"/>
</dbReference>
<dbReference type="GO" id="GO:0015949">
    <property type="term" value="P:nucleobase-containing small molecule interconversion"/>
    <property type="evidence" value="ECO:0007669"/>
    <property type="project" value="TreeGrafter"/>
</dbReference>
<dbReference type="Gene3D" id="3.40.50.300">
    <property type="entry name" value="P-loop containing nucleotide triphosphate hydrolases"/>
    <property type="match status" value="1"/>
</dbReference>
<keyword evidence="4 8" id="KW-0418">Kinase</keyword>
<evidence type="ECO:0000259" key="9">
    <source>
        <dbReference type="Pfam" id="PF02224"/>
    </source>
</evidence>
<evidence type="ECO:0000313" key="11">
    <source>
        <dbReference type="Proteomes" id="UP000449710"/>
    </source>
</evidence>
<accession>A0AA43XKX9</accession>
<feature type="binding site" evidence="8">
    <location>
        <begin position="10"/>
        <end position="18"/>
    </location>
    <ligand>
        <name>ATP</name>
        <dbReference type="ChEBI" id="CHEBI:30616"/>
    </ligand>
</feature>
<dbReference type="SUPFAM" id="SSF52540">
    <property type="entry name" value="P-loop containing nucleoside triphosphate hydrolases"/>
    <property type="match status" value="1"/>
</dbReference>
<keyword evidence="3 8" id="KW-0547">Nucleotide-binding</keyword>